<evidence type="ECO:0000256" key="6">
    <source>
        <dbReference type="ARBA" id="ARBA00022884"/>
    </source>
</evidence>
<dbReference type="SUPFAM" id="SSF53335">
    <property type="entry name" value="S-adenosyl-L-methionine-dependent methyltransferases"/>
    <property type="match status" value="1"/>
</dbReference>
<dbReference type="GO" id="GO:0160104">
    <property type="term" value="F:tRNA (guanine(26)-N2)-dimethyltransferase activity"/>
    <property type="evidence" value="ECO:0007669"/>
    <property type="project" value="UniProtKB-EC"/>
</dbReference>
<dbReference type="InterPro" id="IPR042296">
    <property type="entry name" value="tRNA_met_Trm1_C"/>
</dbReference>
<keyword evidence="5 8" id="KW-0819">tRNA processing</keyword>
<dbReference type="InterPro" id="IPR029063">
    <property type="entry name" value="SAM-dependent_MTases_sf"/>
</dbReference>
<evidence type="ECO:0000256" key="7">
    <source>
        <dbReference type="ARBA" id="ARBA00039099"/>
    </source>
</evidence>
<dbReference type="EMBL" id="KF900799">
    <property type="protein sequence ID" value="AIF07356.1"/>
    <property type="molecule type" value="Genomic_DNA"/>
</dbReference>
<keyword evidence="2 8" id="KW-0489">Methyltransferase</keyword>
<keyword evidence="1 8" id="KW-0820">tRNA-binding</keyword>
<reference evidence="9" key="1">
    <citation type="journal article" date="2014" name="Genome Biol. Evol.">
        <title>Pangenome evidence for extensive interdomain horizontal transfer affecting lineage core and shell genes in uncultured planktonic thaumarchaeota and euryarchaeota.</title>
        <authorList>
            <person name="Deschamps P."/>
            <person name="Zivanovic Y."/>
            <person name="Moreira D."/>
            <person name="Rodriguez-Valera F."/>
            <person name="Lopez-Garcia P."/>
        </authorList>
    </citation>
    <scope>NUCLEOTIDE SEQUENCE</scope>
</reference>
<dbReference type="EC" id="2.1.1.216" evidence="7"/>
<dbReference type="Pfam" id="PF02005">
    <property type="entry name" value="TRM"/>
    <property type="match status" value="1"/>
</dbReference>
<dbReference type="Gene3D" id="3.30.56.70">
    <property type="entry name" value="N2,N2-dimethylguanosine tRNA methyltransferase, C-terminal domain"/>
    <property type="match status" value="1"/>
</dbReference>
<accession>A0A075GTX0</accession>
<dbReference type="GO" id="GO:0000049">
    <property type="term" value="F:tRNA binding"/>
    <property type="evidence" value="ECO:0007669"/>
    <property type="project" value="UniProtKB-UniRule"/>
</dbReference>
<keyword evidence="6 8" id="KW-0694">RNA-binding</keyword>
<protein>
    <recommendedName>
        <fullName evidence="7">tRNA (guanine(26)-N(2))-dimethyltransferase</fullName>
        <ecNumber evidence="7">2.1.1.216</ecNumber>
    </recommendedName>
</protein>
<comment type="similarity">
    <text evidence="8">Belongs to the class I-like SAM-binding methyltransferase superfamily. Trm1 family.</text>
</comment>
<dbReference type="InterPro" id="IPR002905">
    <property type="entry name" value="Trm1"/>
</dbReference>
<evidence type="ECO:0000256" key="3">
    <source>
        <dbReference type="ARBA" id="ARBA00022679"/>
    </source>
</evidence>
<dbReference type="GO" id="GO:0002940">
    <property type="term" value="P:tRNA N2-guanine methylation"/>
    <property type="evidence" value="ECO:0007669"/>
    <property type="project" value="TreeGrafter"/>
</dbReference>
<gene>
    <name evidence="9" type="primary">TRMT1</name>
    <name evidence="9" type="synonym">trm1</name>
</gene>
<name>A0A075GTX0_9ARCH</name>
<evidence type="ECO:0000256" key="2">
    <source>
        <dbReference type="ARBA" id="ARBA00022603"/>
    </source>
</evidence>
<sequence length="389" mass="43645">MKDENELFQEIIEGDTKLLVPKKSLTEKVPPIKPAFFNPKAKTNRDFSIIAYAAFLKKFEGPKIFLESLSGVGARGLRVANELKIEKMKINDLNPTALELAKDSSILNNLSNIEFSEKEACVFLNEHSRKGNRGSVVDIDPFGSPAAYFDCGIRATMHGGILSTAATDLQVLNGLFQGACKRKYGGVPIRVEYGNEMAIRLILGSLRSVAARLGVTMIPMFVETEMHYYRTYTKILNRVDQEENLGYILHCKNCGHRKTAIEQQQKCDLCESKNSIAGPLWIGKIFDKEFVKSMIEESLNLKIQKSCEKTIHKCLEETEMPGFYFTLDEIAKKIKTSPPKLEKVILNLKENGFTSSVTAFNPTGFRTNANINEIIRIFNLSSETHTNTV</sequence>
<dbReference type="PANTHER" id="PTHR10631">
    <property type="entry name" value="N 2 ,N 2 -DIMETHYLGUANOSINE TRNA METHYLTRANSFERASE"/>
    <property type="match status" value="1"/>
</dbReference>
<evidence type="ECO:0000256" key="5">
    <source>
        <dbReference type="ARBA" id="ARBA00022694"/>
    </source>
</evidence>
<dbReference type="Gene3D" id="3.40.50.150">
    <property type="entry name" value="Vaccinia Virus protein VP39"/>
    <property type="match status" value="1"/>
</dbReference>
<dbReference type="AlphaFoldDB" id="A0A075GTX0"/>
<evidence type="ECO:0000256" key="8">
    <source>
        <dbReference type="PROSITE-ProRule" id="PRU00958"/>
    </source>
</evidence>
<proteinExistence type="inferred from homology"/>
<evidence type="ECO:0000256" key="4">
    <source>
        <dbReference type="ARBA" id="ARBA00022691"/>
    </source>
</evidence>
<evidence type="ECO:0000256" key="1">
    <source>
        <dbReference type="ARBA" id="ARBA00022555"/>
    </source>
</evidence>
<organism evidence="9">
    <name type="scientific">uncultured marine thaumarchaeote KM3_201_H03</name>
    <dbReference type="NCBI Taxonomy" id="1456096"/>
    <lineage>
        <taxon>Archaea</taxon>
        <taxon>Nitrososphaerota</taxon>
        <taxon>environmental samples</taxon>
    </lineage>
</organism>
<dbReference type="FunFam" id="3.40.50.150:FF:000272">
    <property type="entry name" value="tRNA (guanine(26)-N(2))-dimethyltransferase"/>
    <property type="match status" value="1"/>
</dbReference>
<keyword evidence="3 8" id="KW-0808">Transferase</keyword>
<keyword evidence="4 8" id="KW-0949">S-adenosyl-L-methionine</keyword>
<evidence type="ECO:0000313" key="9">
    <source>
        <dbReference type="EMBL" id="AIF07356.1"/>
    </source>
</evidence>
<dbReference type="PANTHER" id="PTHR10631:SF3">
    <property type="entry name" value="TRNA (GUANINE(26)-N(2))-DIMETHYLTRANSFERASE"/>
    <property type="match status" value="1"/>
</dbReference>
<dbReference type="PROSITE" id="PS51626">
    <property type="entry name" value="SAM_MT_TRM1"/>
    <property type="match status" value="1"/>
</dbReference>